<dbReference type="Pfam" id="PF06676">
    <property type="entry name" value="DUF1178"/>
    <property type="match status" value="1"/>
</dbReference>
<evidence type="ECO:0000313" key="2">
    <source>
        <dbReference type="EMBL" id="AJP47719.1"/>
    </source>
</evidence>
<dbReference type="PATRIC" id="fig|1565605.3.peg.649"/>
<name>A0A0C5J7V4_9PROT</name>
<reference evidence="2 3" key="1">
    <citation type="journal article" date="2015" name="Genome Announc.">
        <title>Complete Genome Sequence of a Novel Bacterium within the Family Rhodocyclaceae That Degrades Polycyclic Aromatic Hydrocarbons.</title>
        <authorList>
            <person name="Singleton D.R."/>
            <person name="Dickey A.N."/>
            <person name="Scholl E.H."/>
            <person name="Wright F.A."/>
            <person name="Aitken M.D."/>
        </authorList>
    </citation>
    <scope>NUCLEOTIDE SEQUENCE [LARGE SCALE GENOMIC DNA]</scope>
    <source>
        <strain evidence="3">PG1-Ca6</strain>
    </source>
</reference>
<proteinExistence type="predicted"/>
<gene>
    <name evidence="2" type="ORF">PG1C_03085</name>
</gene>
<dbReference type="InterPro" id="IPR009562">
    <property type="entry name" value="DUF1178"/>
</dbReference>
<dbReference type="KEGG" id="rbu:PG1C_03085"/>
<dbReference type="EMBL" id="CP010554">
    <property type="protein sequence ID" value="AJP47719.1"/>
    <property type="molecule type" value="Genomic_DNA"/>
</dbReference>
<evidence type="ECO:0000313" key="3">
    <source>
        <dbReference type="Proteomes" id="UP000061603"/>
    </source>
</evidence>
<protein>
    <submittedName>
        <fullName evidence="2">Uncharacterized protein</fullName>
    </submittedName>
</protein>
<organism evidence="2 3">
    <name type="scientific">Rugosibacter aromaticivorans</name>
    <dbReference type="NCBI Taxonomy" id="1565605"/>
    <lineage>
        <taxon>Bacteria</taxon>
        <taxon>Pseudomonadati</taxon>
        <taxon>Pseudomonadota</taxon>
        <taxon>Betaproteobacteria</taxon>
        <taxon>Nitrosomonadales</taxon>
        <taxon>Sterolibacteriaceae</taxon>
        <taxon>Rugosibacter</taxon>
    </lineage>
</organism>
<dbReference type="RefSeq" id="WP_202635980.1">
    <property type="nucleotide sequence ID" value="NZ_CP010554.1"/>
</dbReference>
<keyword evidence="3" id="KW-1185">Reference proteome</keyword>
<feature type="region of interest" description="Disordered" evidence="1">
    <location>
        <begin position="58"/>
        <end position="80"/>
    </location>
</feature>
<sequence>MIVLNLLCDNGHRFEGWFASSEAFRDQQARQLVQCTYCQTTAITQLPSGPHIRRGVAATTPDRDTTDTADTAAAPAAQPLPAMQPEAAQNLFQALAVMARQAENVGDRLPEEARRIHYKEAPARNIRGVATPEETHALLDEGILVLPAPVPPESETH</sequence>
<dbReference type="HOGENOM" id="CLU_112041_1_0_4"/>
<accession>A0A0C5J7V4</accession>
<dbReference type="AlphaFoldDB" id="A0A0C5J7V4"/>
<evidence type="ECO:0000256" key="1">
    <source>
        <dbReference type="SAM" id="MobiDB-lite"/>
    </source>
</evidence>
<dbReference type="PIRSF" id="PIRSF032131">
    <property type="entry name" value="UCP032131"/>
    <property type="match status" value="1"/>
</dbReference>
<dbReference type="Proteomes" id="UP000061603">
    <property type="component" value="Chromosome"/>
</dbReference>
<feature type="compositionally biased region" description="Low complexity" evidence="1">
    <location>
        <begin position="68"/>
        <end position="80"/>
    </location>
</feature>